<feature type="region of interest" description="Disordered" evidence="1">
    <location>
        <begin position="1"/>
        <end position="39"/>
    </location>
</feature>
<evidence type="ECO:0000313" key="3">
    <source>
        <dbReference type="EMBL" id="GJE06390.1"/>
    </source>
</evidence>
<keyword evidence="2" id="KW-0472">Membrane</keyword>
<gene>
    <name evidence="3" type="ORF">AOPFMNJM_1706</name>
</gene>
<comment type="caution">
    <text evidence="3">The sequence shown here is derived from an EMBL/GenBank/DDBJ whole genome shotgun (WGS) entry which is preliminary data.</text>
</comment>
<keyword evidence="2" id="KW-0812">Transmembrane</keyword>
<organism evidence="3 4">
    <name type="scientific">Methylobacterium jeotgali</name>
    <dbReference type="NCBI Taxonomy" id="381630"/>
    <lineage>
        <taxon>Bacteria</taxon>
        <taxon>Pseudomonadati</taxon>
        <taxon>Pseudomonadota</taxon>
        <taxon>Alphaproteobacteria</taxon>
        <taxon>Hyphomicrobiales</taxon>
        <taxon>Methylobacteriaceae</taxon>
        <taxon>Methylobacterium</taxon>
    </lineage>
</organism>
<accession>A0ABQ4ST60</accession>
<dbReference type="Proteomes" id="UP001055102">
    <property type="component" value="Unassembled WGS sequence"/>
</dbReference>
<proteinExistence type="predicted"/>
<evidence type="ECO:0000313" key="4">
    <source>
        <dbReference type="Proteomes" id="UP001055102"/>
    </source>
</evidence>
<reference evidence="3" key="2">
    <citation type="submission" date="2021-08" db="EMBL/GenBank/DDBJ databases">
        <authorList>
            <person name="Tani A."/>
            <person name="Ola A."/>
            <person name="Ogura Y."/>
            <person name="Katsura K."/>
            <person name="Hayashi T."/>
        </authorList>
    </citation>
    <scope>NUCLEOTIDE SEQUENCE</scope>
    <source>
        <strain evidence="3">LMG 23639</strain>
    </source>
</reference>
<evidence type="ECO:0000256" key="2">
    <source>
        <dbReference type="SAM" id="Phobius"/>
    </source>
</evidence>
<feature type="transmembrane region" description="Helical" evidence="2">
    <location>
        <begin position="42"/>
        <end position="69"/>
    </location>
</feature>
<feature type="compositionally biased region" description="Low complexity" evidence="1">
    <location>
        <begin position="78"/>
        <end position="95"/>
    </location>
</feature>
<name>A0ABQ4ST60_9HYPH</name>
<keyword evidence="2" id="KW-1133">Transmembrane helix</keyword>
<dbReference type="EMBL" id="BPQR01000027">
    <property type="protein sequence ID" value="GJE06390.1"/>
    <property type="molecule type" value="Genomic_DNA"/>
</dbReference>
<evidence type="ECO:0000256" key="1">
    <source>
        <dbReference type="SAM" id="MobiDB-lite"/>
    </source>
</evidence>
<protein>
    <submittedName>
        <fullName evidence="3">Uncharacterized protein</fullName>
    </submittedName>
</protein>
<reference evidence="3" key="1">
    <citation type="journal article" date="2021" name="Front. Microbiol.">
        <title>Comprehensive Comparative Genomics and Phenotyping of Methylobacterium Species.</title>
        <authorList>
            <person name="Alessa O."/>
            <person name="Ogura Y."/>
            <person name="Fujitani Y."/>
            <person name="Takami H."/>
            <person name="Hayashi T."/>
            <person name="Sahin N."/>
            <person name="Tani A."/>
        </authorList>
    </citation>
    <scope>NUCLEOTIDE SEQUENCE</scope>
    <source>
        <strain evidence="3">LMG 23639</strain>
    </source>
</reference>
<feature type="region of interest" description="Disordered" evidence="1">
    <location>
        <begin position="74"/>
        <end position="95"/>
    </location>
</feature>
<sequence>MESESETALQSCALRPPRARLRRGQRLAPGPLRPSRRRDRGVAAGALVGALAGLAVLAALGLPLLLAIVSEGARRPEAAPARAADRAALAQDKAR</sequence>
<keyword evidence="4" id="KW-1185">Reference proteome</keyword>
<dbReference type="RefSeq" id="WP_238275065.1">
    <property type="nucleotide sequence ID" value="NZ_BPQR01000027.1"/>
</dbReference>
<feature type="compositionally biased region" description="Polar residues" evidence="1">
    <location>
        <begin position="1"/>
        <end position="10"/>
    </location>
</feature>